<comment type="pathway">
    <text evidence="1">Carbohydrate acid metabolism.</text>
</comment>
<proteinExistence type="inferred from homology"/>
<dbReference type="CDD" id="cd02021">
    <property type="entry name" value="GntK"/>
    <property type="match status" value="1"/>
</dbReference>
<accession>A0ABP7Y3F7</accession>
<evidence type="ECO:0000256" key="4">
    <source>
        <dbReference type="ARBA" id="ARBA00022679"/>
    </source>
</evidence>
<comment type="catalytic activity">
    <reaction evidence="8 9">
        <text>D-gluconate + ATP = 6-phospho-D-gluconate + ADP + H(+)</text>
        <dbReference type="Rhea" id="RHEA:19433"/>
        <dbReference type="ChEBI" id="CHEBI:15378"/>
        <dbReference type="ChEBI" id="CHEBI:18391"/>
        <dbReference type="ChEBI" id="CHEBI:30616"/>
        <dbReference type="ChEBI" id="CHEBI:58759"/>
        <dbReference type="ChEBI" id="CHEBI:456216"/>
        <dbReference type="EC" id="2.7.1.12"/>
    </reaction>
</comment>
<gene>
    <name evidence="10" type="ORF">GCM10022215_42950</name>
</gene>
<dbReference type="EMBL" id="BAAAZH010000036">
    <property type="protein sequence ID" value="GAA4129890.1"/>
    <property type="molecule type" value="Genomic_DNA"/>
</dbReference>
<comment type="similarity">
    <text evidence="2 9">Belongs to the gluconokinase GntK/GntV family.</text>
</comment>
<name>A0ABP7Y3F7_9ACTN</name>
<protein>
    <recommendedName>
        <fullName evidence="3 9">Gluconokinase</fullName>
        <ecNumber evidence="3 9">2.7.1.12</ecNumber>
    </recommendedName>
</protein>
<dbReference type="PANTHER" id="PTHR43442:SF3">
    <property type="entry name" value="GLUCONOKINASE-RELATED"/>
    <property type="match status" value="1"/>
</dbReference>
<evidence type="ECO:0000256" key="6">
    <source>
        <dbReference type="ARBA" id="ARBA00022777"/>
    </source>
</evidence>
<reference evidence="11" key="1">
    <citation type="journal article" date="2019" name="Int. J. Syst. Evol. Microbiol.">
        <title>The Global Catalogue of Microorganisms (GCM) 10K type strain sequencing project: providing services to taxonomists for standard genome sequencing and annotation.</title>
        <authorList>
            <consortium name="The Broad Institute Genomics Platform"/>
            <consortium name="The Broad Institute Genome Sequencing Center for Infectious Disease"/>
            <person name="Wu L."/>
            <person name="Ma J."/>
        </authorList>
    </citation>
    <scope>NUCLEOTIDE SEQUENCE [LARGE SCALE GENOMIC DNA]</scope>
    <source>
        <strain evidence="11">JCM 16703</strain>
    </source>
</reference>
<dbReference type="Pfam" id="PF13671">
    <property type="entry name" value="AAA_33"/>
    <property type="match status" value="1"/>
</dbReference>
<dbReference type="SUPFAM" id="SSF52540">
    <property type="entry name" value="P-loop containing nucleoside triphosphate hydrolases"/>
    <property type="match status" value="1"/>
</dbReference>
<dbReference type="PANTHER" id="PTHR43442">
    <property type="entry name" value="GLUCONOKINASE-RELATED"/>
    <property type="match status" value="1"/>
</dbReference>
<keyword evidence="11" id="KW-1185">Reference proteome</keyword>
<dbReference type="InterPro" id="IPR006001">
    <property type="entry name" value="Therm_gnt_kin"/>
</dbReference>
<evidence type="ECO:0000256" key="9">
    <source>
        <dbReference type="RuleBase" id="RU363066"/>
    </source>
</evidence>
<dbReference type="InterPro" id="IPR027417">
    <property type="entry name" value="P-loop_NTPase"/>
</dbReference>
<dbReference type="EC" id="2.7.1.12" evidence="3 9"/>
<dbReference type="Gene3D" id="3.40.50.300">
    <property type="entry name" value="P-loop containing nucleotide triphosphate hydrolases"/>
    <property type="match status" value="1"/>
</dbReference>
<evidence type="ECO:0000256" key="8">
    <source>
        <dbReference type="ARBA" id="ARBA00048090"/>
    </source>
</evidence>
<keyword evidence="5 9" id="KW-0547">Nucleotide-binding</keyword>
<evidence type="ECO:0000256" key="2">
    <source>
        <dbReference type="ARBA" id="ARBA00008420"/>
    </source>
</evidence>
<evidence type="ECO:0000256" key="3">
    <source>
        <dbReference type="ARBA" id="ARBA00012054"/>
    </source>
</evidence>
<keyword evidence="4 9" id="KW-0808">Transferase</keyword>
<evidence type="ECO:0000256" key="7">
    <source>
        <dbReference type="ARBA" id="ARBA00022840"/>
    </source>
</evidence>
<evidence type="ECO:0000256" key="1">
    <source>
        <dbReference type="ARBA" id="ARBA00004761"/>
    </source>
</evidence>
<organism evidence="10 11">
    <name type="scientific">Nocardioides fonticola</name>
    <dbReference type="NCBI Taxonomy" id="450363"/>
    <lineage>
        <taxon>Bacteria</taxon>
        <taxon>Bacillati</taxon>
        <taxon>Actinomycetota</taxon>
        <taxon>Actinomycetes</taxon>
        <taxon>Propionibacteriales</taxon>
        <taxon>Nocardioidaceae</taxon>
        <taxon>Nocardioides</taxon>
    </lineage>
</organism>
<dbReference type="Proteomes" id="UP001501495">
    <property type="component" value="Unassembled WGS sequence"/>
</dbReference>
<keyword evidence="7 9" id="KW-0067">ATP-binding</keyword>
<comment type="caution">
    <text evidence="10">The sequence shown here is derived from an EMBL/GenBank/DDBJ whole genome shotgun (WGS) entry which is preliminary data.</text>
</comment>
<keyword evidence="6 9" id="KW-0418">Kinase</keyword>
<evidence type="ECO:0000313" key="11">
    <source>
        <dbReference type="Proteomes" id="UP001501495"/>
    </source>
</evidence>
<dbReference type="NCBIfam" id="TIGR01313">
    <property type="entry name" value="therm_gnt_kin"/>
    <property type="match status" value="1"/>
</dbReference>
<evidence type="ECO:0000256" key="5">
    <source>
        <dbReference type="ARBA" id="ARBA00022741"/>
    </source>
</evidence>
<sequence length="167" mass="17773">MGVAGSGKSTVGAALADRLGLPYLDGDDLHPPANLARMRAGLPLRDDDRWPWLDAVGAWLAGRSGGGVVACSALRRRYRDRLRAVVPDLVIVHLHTTDPDLLRRRLAARRGHFLPPALLDSQLATLEPLEADERGVVLDLALPVDDLVRQACAAIAPSSDAPAGADD</sequence>
<evidence type="ECO:0000313" key="10">
    <source>
        <dbReference type="EMBL" id="GAA4129890.1"/>
    </source>
</evidence>